<dbReference type="Pfam" id="PF13563">
    <property type="entry name" value="2_5_RNA_ligase2"/>
    <property type="match status" value="1"/>
</dbReference>
<feature type="short sequence motif" description="HXTX 1" evidence="2">
    <location>
        <begin position="37"/>
        <end position="40"/>
    </location>
</feature>
<comment type="similarity">
    <text evidence="2">Belongs to the 2H phosphoesterase superfamily. ThpR family.</text>
</comment>
<dbReference type="SUPFAM" id="SSF55144">
    <property type="entry name" value="LigT-like"/>
    <property type="match status" value="1"/>
</dbReference>
<feature type="active site" description="Proton acceptor" evidence="2">
    <location>
        <position position="121"/>
    </location>
</feature>
<evidence type="ECO:0000256" key="2">
    <source>
        <dbReference type="HAMAP-Rule" id="MF_01940"/>
    </source>
</evidence>
<dbReference type="AlphaFoldDB" id="A0A1H1L3L9"/>
<gene>
    <name evidence="3" type="ORF">SAMN05216198_0066</name>
</gene>
<dbReference type="RefSeq" id="WP_157718473.1">
    <property type="nucleotide sequence ID" value="NZ_LT629748.1"/>
</dbReference>
<dbReference type="GO" id="GO:0008664">
    <property type="term" value="F:RNA 2',3'-cyclic 3'-phosphodiesterase activity"/>
    <property type="evidence" value="ECO:0007669"/>
    <property type="project" value="UniProtKB-EC"/>
</dbReference>
<accession>A0A1H1L3L9</accession>
<keyword evidence="4" id="KW-1185">Reference proteome</keyword>
<evidence type="ECO:0000313" key="3">
    <source>
        <dbReference type="EMBL" id="SDR69158.1"/>
    </source>
</evidence>
<organism evidence="3 4">
    <name type="scientific">Halopseudomonas litoralis</name>
    <dbReference type="NCBI Taxonomy" id="797277"/>
    <lineage>
        <taxon>Bacteria</taxon>
        <taxon>Pseudomonadati</taxon>
        <taxon>Pseudomonadota</taxon>
        <taxon>Gammaproteobacteria</taxon>
        <taxon>Pseudomonadales</taxon>
        <taxon>Pseudomonadaceae</taxon>
        <taxon>Halopseudomonas</taxon>
    </lineage>
</organism>
<proteinExistence type="inferred from homology"/>
<dbReference type="GO" id="GO:0004113">
    <property type="term" value="F:2',3'-cyclic-nucleotide 3'-phosphodiesterase activity"/>
    <property type="evidence" value="ECO:0007669"/>
    <property type="project" value="InterPro"/>
</dbReference>
<dbReference type="PANTHER" id="PTHR35561">
    <property type="entry name" value="RNA 2',3'-CYCLIC PHOSPHODIESTERASE"/>
    <property type="match status" value="1"/>
</dbReference>
<dbReference type="InterPro" id="IPR009097">
    <property type="entry name" value="Cyclic_Pdiesterase"/>
</dbReference>
<dbReference type="Gene3D" id="3.90.1140.10">
    <property type="entry name" value="Cyclic phosphodiesterase"/>
    <property type="match status" value="1"/>
</dbReference>
<evidence type="ECO:0000256" key="1">
    <source>
        <dbReference type="ARBA" id="ARBA00022801"/>
    </source>
</evidence>
<dbReference type="Proteomes" id="UP000243426">
    <property type="component" value="Chromosome I"/>
</dbReference>
<dbReference type="EC" id="3.1.4.58" evidence="2"/>
<dbReference type="EMBL" id="LT629748">
    <property type="protein sequence ID" value="SDR69158.1"/>
    <property type="molecule type" value="Genomic_DNA"/>
</dbReference>
<evidence type="ECO:0000313" key="4">
    <source>
        <dbReference type="Proteomes" id="UP000243426"/>
    </source>
</evidence>
<keyword evidence="3" id="KW-0436">Ligase</keyword>
<protein>
    <recommendedName>
        <fullName evidence="2">RNA 2',3'-cyclic phosphodiesterase</fullName>
        <shortName evidence="2">RNA 2',3'-CPDase</shortName>
        <ecNumber evidence="2">3.1.4.58</ecNumber>
    </recommendedName>
</protein>
<keyword evidence="1 2" id="KW-0378">Hydrolase</keyword>
<sequence>MLRLFVGIELPEPVRQVLAGMREDYPGTRWHEPEQLHLTLNFIGSVDEQCARRMATALVDVPCPSFDLAIQGVGYFGTLQRPSVLWAGLAPSVPLDHLQRTLEQRLLPLGLMVEDRSYTPHITLARVKPCAPLQVFLQRHAQLAIPAFHVEHICLFLSSRGEKGGVCYRAIERFKLRSPG</sequence>
<dbReference type="InterPro" id="IPR004175">
    <property type="entry name" value="RNA_CPDase"/>
</dbReference>
<dbReference type="NCBIfam" id="TIGR02258">
    <property type="entry name" value="2_5_ligase"/>
    <property type="match status" value="1"/>
</dbReference>
<feature type="short sequence motif" description="HXTX 2" evidence="2">
    <location>
        <begin position="121"/>
        <end position="124"/>
    </location>
</feature>
<name>A0A1H1L3L9_9GAMM</name>
<dbReference type="OrthoDB" id="7061261at2"/>
<reference evidence="4" key="1">
    <citation type="submission" date="2016-10" db="EMBL/GenBank/DDBJ databases">
        <authorList>
            <person name="Varghese N."/>
            <person name="Submissions S."/>
        </authorList>
    </citation>
    <scope>NUCLEOTIDE SEQUENCE [LARGE SCALE GENOMIC DNA]</scope>
    <source>
        <strain evidence="4">2SM5</strain>
    </source>
</reference>
<feature type="active site" description="Proton donor" evidence="2">
    <location>
        <position position="37"/>
    </location>
</feature>
<dbReference type="GO" id="GO:0016874">
    <property type="term" value="F:ligase activity"/>
    <property type="evidence" value="ECO:0007669"/>
    <property type="project" value="UniProtKB-KW"/>
</dbReference>
<comment type="catalytic activity">
    <reaction evidence="2">
        <text>a 3'-end 2',3'-cyclophospho-ribonucleotide-RNA + H2O = a 3'-end 2'-phospho-ribonucleotide-RNA + H(+)</text>
        <dbReference type="Rhea" id="RHEA:11828"/>
        <dbReference type="Rhea" id="RHEA-COMP:10464"/>
        <dbReference type="Rhea" id="RHEA-COMP:17353"/>
        <dbReference type="ChEBI" id="CHEBI:15377"/>
        <dbReference type="ChEBI" id="CHEBI:15378"/>
        <dbReference type="ChEBI" id="CHEBI:83064"/>
        <dbReference type="ChEBI" id="CHEBI:173113"/>
        <dbReference type="EC" id="3.1.4.58"/>
    </reaction>
</comment>
<dbReference type="HAMAP" id="MF_01940">
    <property type="entry name" value="RNA_CPDase"/>
    <property type="match status" value="1"/>
</dbReference>
<dbReference type="PANTHER" id="PTHR35561:SF1">
    <property type="entry name" value="RNA 2',3'-CYCLIC PHOSPHODIESTERASE"/>
    <property type="match status" value="1"/>
</dbReference>
<comment type="function">
    <text evidence="2">Hydrolyzes RNA 2',3'-cyclic phosphodiester to an RNA 2'-phosphomonoester.</text>
</comment>
<dbReference type="STRING" id="797277.SAMN05216198_0066"/>